<dbReference type="InterPro" id="IPR008283">
    <property type="entry name" value="Peptidase_M17_N"/>
</dbReference>
<dbReference type="EC" id="3.4.11.1" evidence="8"/>
<feature type="binding site" evidence="8">
    <location>
        <position position="342"/>
    </location>
    <ligand>
        <name>Mn(2+)</name>
        <dbReference type="ChEBI" id="CHEBI:29035"/>
        <label>2</label>
    </ligand>
</feature>
<proteinExistence type="inferred from homology"/>
<keyword evidence="8" id="KW-0963">Cytoplasm</keyword>
<comment type="cofactor">
    <cofactor evidence="8">
        <name>Mn(2+)</name>
        <dbReference type="ChEBI" id="CHEBI:29035"/>
    </cofactor>
    <text evidence="8">Binds 2 manganese ions per subunit.</text>
</comment>
<sequence>MSNVALPSITLATAVGKDPGVLVIGLAETSSDQVLIGLPDDLAKAYTKAIGRELGEVAISLGGSSKNGKTVLVAGPSGQRILVVGLGPIDVTAEQVRRAVGAAVRAVAGLDGTNAVTVSLETSEPGVIKGAAEGALLGAYSYRDPSGISAITLVSANRKPEAKQALDLAVSTAKAVATAREWVNLPANQLYPETFAEAIRNLAKASKLDVEVWDERALEKDGMGGILAVGGGSNRKPRLVKLSYAPRGAKFHLALIGKGITFDTGGLNLKPADGMYTMKCDMAGAASVLAATAAIAELGLRIKVTAWGALAENMPSGGSYRPSDVITMYNGLTVENGNSDAEGRIVMADALAKASEEKPNLVIDVATLTGACMVALGENVAGLMSRDDATADLILDAAEAAGELFWQLPIPEDAAPKLESKVADLRSTGDKYGGALTAAAFLSRFVADDLAWAHLDIAGPAFNTGSAHDYTPVGATGMSVRTLIALAHALAN</sequence>
<keyword evidence="4 8" id="KW-0031">Aminopeptidase</keyword>
<evidence type="ECO:0000256" key="6">
    <source>
        <dbReference type="ARBA" id="ARBA00022801"/>
    </source>
</evidence>
<dbReference type="SUPFAM" id="SSF52949">
    <property type="entry name" value="Macro domain-like"/>
    <property type="match status" value="1"/>
</dbReference>
<dbReference type="EC" id="3.4.11.10" evidence="8"/>
<dbReference type="Gene3D" id="3.40.220.10">
    <property type="entry name" value="Leucine Aminopeptidase, subunit E, domain 1"/>
    <property type="match status" value="1"/>
</dbReference>
<dbReference type="InterPro" id="IPR043472">
    <property type="entry name" value="Macro_dom-like"/>
</dbReference>
<comment type="function">
    <text evidence="7 8">Presumably involved in the processing and regular turnover of intracellular proteins. Catalyzes the removal of unsubstituted N-terminal amino acids from various peptides.</text>
</comment>
<dbReference type="PRINTS" id="PR00481">
    <property type="entry name" value="LAMNOPPTDASE"/>
</dbReference>
<dbReference type="GO" id="GO:0070006">
    <property type="term" value="F:metalloaminopeptidase activity"/>
    <property type="evidence" value="ECO:0007669"/>
    <property type="project" value="InterPro"/>
</dbReference>
<evidence type="ECO:0000256" key="7">
    <source>
        <dbReference type="ARBA" id="ARBA00049972"/>
    </source>
</evidence>
<feature type="active site" evidence="8">
    <location>
        <position position="270"/>
    </location>
</feature>
<dbReference type="AlphaFoldDB" id="A0A2A9CVF9"/>
<dbReference type="NCBIfam" id="NF002073">
    <property type="entry name" value="PRK00913.1-2"/>
    <property type="match status" value="1"/>
</dbReference>
<keyword evidence="11" id="KW-1185">Reference proteome</keyword>
<feature type="binding site" evidence="8">
    <location>
        <position position="263"/>
    </location>
    <ligand>
        <name>Mn(2+)</name>
        <dbReference type="ChEBI" id="CHEBI:29035"/>
        <label>1</label>
    </ligand>
</feature>
<evidence type="ECO:0000259" key="9">
    <source>
        <dbReference type="PROSITE" id="PS00631"/>
    </source>
</evidence>
<dbReference type="HAMAP" id="MF_00181">
    <property type="entry name" value="Cytosol_peptidase_M17"/>
    <property type="match status" value="1"/>
</dbReference>
<dbReference type="Proteomes" id="UP000226079">
    <property type="component" value="Unassembled WGS sequence"/>
</dbReference>
<dbReference type="Pfam" id="PF02789">
    <property type="entry name" value="Peptidase_M17_N"/>
    <property type="match status" value="1"/>
</dbReference>
<feature type="binding site" evidence="8">
    <location>
        <position position="263"/>
    </location>
    <ligand>
        <name>Mn(2+)</name>
        <dbReference type="ChEBI" id="CHEBI:29035"/>
        <label>2</label>
    </ligand>
</feature>
<dbReference type="InterPro" id="IPR000819">
    <property type="entry name" value="Peptidase_M17_C"/>
</dbReference>
<dbReference type="PANTHER" id="PTHR11963">
    <property type="entry name" value="LEUCINE AMINOPEPTIDASE-RELATED"/>
    <property type="match status" value="1"/>
</dbReference>
<protein>
    <recommendedName>
        <fullName evidence="8">Probable cytosol aminopeptidase</fullName>
        <ecNumber evidence="8">3.4.11.1</ecNumber>
    </recommendedName>
    <alternativeName>
        <fullName evidence="8">Leucine aminopeptidase</fullName>
        <shortName evidence="8">LAP</shortName>
        <ecNumber evidence="8">3.4.11.10</ecNumber>
    </alternativeName>
    <alternativeName>
        <fullName evidence="8">Leucyl aminopeptidase</fullName>
    </alternativeName>
</protein>
<evidence type="ECO:0000313" key="11">
    <source>
        <dbReference type="Proteomes" id="UP000226079"/>
    </source>
</evidence>
<organism evidence="10 11">
    <name type="scientific">Propionicimonas paludicola</name>
    <dbReference type="NCBI Taxonomy" id="185243"/>
    <lineage>
        <taxon>Bacteria</taxon>
        <taxon>Bacillati</taxon>
        <taxon>Actinomycetota</taxon>
        <taxon>Actinomycetes</taxon>
        <taxon>Propionibacteriales</taxon>
        <taxon>Nocardioidaceae</taxon>
        <taxon>Propionicimonas</taxon>
    </lineage>
</organism>
<feature type="binding site" evidence="8">
    <location>
        <position position="342"/>
    </location>
    <ligand>
        <name>Mn(2+)</name>
        <dbReference type="ChEBI" id="CHEBI:29035"/>
        <label>1</label>
    </ligand>
</feature>
<dbReference type="PANTHER" id="PTHR11963:SF23">
    <property type="entry name" value="CYTOSOL AMINOPEPTIDASE"/>
    <property type="match status" value="1"/>
</dbReference>
<dbReference type="GO" id="GO:0030145">
    <property type="term" value="F:manganese ion binding"/>
    <property type="evidence" value="ECO:0007669"/>
    <property type="project" value="UniProtKB-UniRule"/>
</dbReference>
<comment type="catalytic activity">
    <reaction evidence="1 8">
        <text>Release of an N-terminal amino acid, Xaa-|-Yaa-, in which Xaa is preferably Leu, but may be other amino acids including Pro although not Arg or Lys, and Yaa may be Pro. Amino acid amides and methyl esters are also readily hydrolyzed, but rates on arylamides are exceedingly low.</text>
        <dbReference type="EC" id="3.4.11.1"/>
    </reaction>
</comment>
<gene>
    <name evidence="8" type="primary">pepA</name>
    <name evidence="10" type="ORF">ATK74_2193</name>
</gene>
<feature type="binding site" evidence="8">
    <location>
        <position position="258"/>
    </location>
    <ligand>
        <name>Mn(2+)</name>
        <dbReference type="ChEBI" id="CHEBI:29035"/>
        <label>2</label>
    </ligand>
</feature>
<keyword evidence="6 8" id="KW-0378">Hydrolase</keyword>
<dbReference type="OrthoDB" id="9809354at2"/>
<dbReference type="Pfam" id="PF00883">
    <property type="entry name" value="Peptidase_M17"/>
    <property type="match status" value="1"/>
</dbReference>
<feature type="binding site" evidence="8">
    <location>
        <position position="340"/>
    </location>
    <ligand>
        <name>Mn(2+)</name>
        <dbReference type="ChEBI" id="CHEBI:29035"/>
        <label>1</label>
    </ligand>
</feature>
<dbReference type="InterPro" id="IPR011356">
    <property type="entry name" value="Leucine_aapep/pepB"/>
</dbReference>
<feature type="domain" description="Cytosol aminopeptidase" evidence="9">
    <location>
        <begin position="338"/>
        <end position="345"/>
    </location>
</feature>
<dbReference type="SUPFAM" id="SSF53187">
    <property type="entry name" value="Zn-dependent exopeptidases"/>
    <property type="match status" value="1"/>
</dbReference>
<dbReference type="RefSeq" id="WP_098461032.1">
    <property type="nucleotide sequence ID" value="NZ_PDJC01000001.1"/>
</dbReference>
<feature type="active site" evidence="8">
    <location>
        <position position="344"/>
    </location>
</feature>
<keyword evidence="5 8" id="KW-0645">Protease</keyword>
<dbReference type="InterPro" id="IPR023042">
    <property type="entry name" value="Peptidase_M17_leu_NH2_pept"/>
</dbReference>
<reference evidence="10 11" key="1">
    <citation type="submission" date="2017-10" db="EMBL/GenBank/DDBJ databases">
        <title>Sequencing the genomes of 1000 actinobacteria strains.</title>
        <authorList>
            <person name="Klenk H.-P."/>
        </authorList>
    </citation>
    <scope>NUCLEOTIDE SEQUENCE [LARGE SCALE GENOMIC DNA]</scope>
    <source>
        <strain evidence="10 11">DSM 15597</strain>
    </source>
</reference>
<evidence type="ECO:0000256" key="3">
    <source>
        <dbReference type="ARBA" id="ARBA00009528"/>
    </source>
</evidence>
<comment type="catalytic activity">
    <reaction evidence="2 8">
        <text>Release of an N-terminal amino acid, preferentially leucine, but not glutamic or aspartic acids.</text>
        <dbReference type="EC" id="3.4.11.10"/>
    </reaction>
</comment>
<evidence type="ECO:0000256" key="1">
    <source>
        <dbReference type="ARBA" id="ARBA00000135"/>
    </source>
</evidence>
<feature type="binding site" evidence="8">
    <location>
        <position position="281"/>
    </location>
    <ligand>
        <name>Mn(2+)</name>
        <dbReference type="ChEBI" id="CHEBI:29035"/>
        <label>2</label>
    </ligand>
</feature>
<dbReference type="Gene3D" id="3.40.630.10">
    <property type="entry name" value="Zn peptidases"/>
    <property type="match status" value="1"/>
</dbReference>
<dbReference type="GO" id="GO:0005737">
    <property type="term" value="C:cytoplasm"/>
    <property type="evidence" value="ECO:0007669"/>
    <property type="project" value="UniProtKB-SubCell"/>
</dbReference>
<dbReference type="EMBL" id="PDJC01000001">
    <property type="protein sequence ID" value="PFG17620.1"/>
    <property type="molecule type" value="Genomic_DNA"/>
</dbReference>
<dbReference type="GO" id="GO:0006508">
    <property type="term" value="P:proteolysis"/>
    <property type="evidence" value="ECO:0007669"/>
    <property type="project" value="UniProtKB-KW"/>
</dbReference>
<evidence type="ECO:0000256" key="8">
    <source>
        <dbReference type="HAMAP-Rule" id="MF_00181"/>
    </source>
</evidence>
<keyword evidence="8" id="KW-0479">Metal-binding</keyword>
<name>A0A2A9CVF9_9ACTN</name>
<comment type="subcellular location">
    <subcellularLocation>
        <location evidence="8">Cytoplasm</location>
    </subcellularLocation>
</comment>
<comment type="caution">
    <text evidence="10">The sequence shown here is derived from an EMBL/GenBank/DDBJ whole genome shotgun (WGS) entry which is preliminary data.</text>
</comment>
<evidence type="ECO:0000313" key="10">
    <source>
        <dbReference type="EMBL" id="PFG17620.1"/>
    </source>
</evidence>
<accession>A0A2A9CVF9</accession>
<dbReference type="CDD" id="cd00433">
    <property type="entry name" value="Peptidase_M17"/>
    <property type="match status" value="1"/>
</dbReference>
<evidence type="ECO:0000256" key="5">
    <source>
        <dbReference type="ARBA" id="ARBA00022670"/>
    </source>
</evidence>
<dbReference type="PROSITE" id="PS00631">
    <property type="entry name" value="CYTOSOL_AP"/>
    <property type="match status" value="1"/>
</dbReference>
<evidence type="ECO:0000256" key="2">
    <source>
        <dbReference type="ARBA" id="ARBA00000967"/>
    </source>
</evidence>
<evidence type="ECO:0000256" key="4">
    <source>
        <dbReference type="ARBA" id="ARBA00022438"/>
    </source>
</evidence>
<keyword evidence="8" id="KW-0464">Manganese</keyword>
<comment type="similarity">
    <text evidence="3 8">Belongs to the peptidase M17 family.</text>
</comment>